<accession>A0ABD3H8U7</accession>
<gene>
    <name evidence="1" type="ORF">R1sor_013094</name>
</gene>
<evidence type="ECO:0000313" key="1">
    <source>
        <dbReference type="EMBL" id="KAL3686785.1"/>
    </source>
</evidence>
<sequence length="198" mass="22203">MQAIELQKAKWAEALLERKWNKDGDRCTKTFFTALKSRKEKIAIQELVNDQGVTLTEEADTAALAQQFFQNLLQKAPVEQGEIQATESILALCKTRLDGVQRAQLEREYTREELYEVACQLGKNKAPGPNSLPLEFFLVSGKRYLKGVHLPQADTWYIQGHLADDTHLMLEAQPTNLSNAKEAIALFGESIGPKSSVE</sequence>
<protein>
    <submittedName>
        <fullName evidence="1">Uncharacterized protein</fullName>
    </submittedName>
</protein>
<dbReference type="Proteomes" id="UP001633002">
    <property type="component" value="Unassembled WGS sequence"/>
</dbReference>
<dbReference type="AlphaFoldDB" id="A0ABD3H8U7"/>
<organism evidence="1 2">
    <name type="scientific">Riccia sorocarpa</name>
    <dbReference type="NCBI Taxonomy" id="122646"/>
    <lineage>
        <taxon>Eukaryota</taxon>
        <taxon>Viridiplantae</taxon>
        <taxon>Streptophyta</taxon>
        <taxon>Embryophyta</taxon>
        <taxon>Marchantiophyta</taxon>
        <taxon>Marchantiopsida</taxon>
        <taxon>Marchantiidae</taxon>
        <taxon>Marchantiales</taxon>
        <taxon>Ricciaceae</taxon>
        <taxon>Riccia</taxon>
    </lineage>
</organism>
<proteinExistence type="predicted"/>
<comment type="caution">
    <text evidence="1">The sequence shown here is derived from an EMBL/GenBank/DDBJ whole genome shotgun (WGS) entry which is preliminary data.</text>
</comment>
<reference evidence="1 2" key="1">
    <citation type="submission" date="2024-09" db="EMBL/GenBank/DDBJ databases">
        <title>Chromosome-scale assembly of Riccia sorocarpa.</title>
        <authorList>
            <person name="Paukszto L."/>
        </authorList>
    </citation>
    <scope>NUCLEOTIDE SEQUENCE [LARGE SCALE GENOMIC DNA]</scope>
    <source>
        <strain evidence="1">LP-2024</strain>
        <tissue evidence="1">Aerial parts of the thallus</tissue>
    </source>
</reference>
<dbReference type="EMBL" id="JBJQOH010000004">
    <property type="protein sequence ID" value="KAL3686785.1"/>
    <property type="molecule type" value="Genomic_DNA"/>
</dbReference>
<name>A0ABD3H8U7_9MARC</name>
<evidence type="ECO:0000313" key="2">
    <source>
        <dbReference type="Proteomes" id="UP001633002"/>
    </source>
</evidence>
<keyword evidence="2" id="KW-1185">Reference proteome</keyword>